<organism evidence="1 2">
    <name type="scientific">Cercocebus atys</name>
    <name type="common">Sooty mangabey</name>
    <name type="synonym">Cercocebus torquatus atys</name>
    <dbReference type="NCBI Taxonomy" id="9531"/>
    <lineage>
        <taxon>Eukaryota</taxon>
        <taxon>Metazoa</taxon>
        <taxon>Chordata</taxon>
        <taxon>Craniata</taxon>
        <taxon>Vertebrata</taxon>
        <taxon>Euteleostomi</taxon>
        <taxon>Mammalia</taxon>
        <taxon>Eutheria</taxon>
        <taxon>Euarchontoglires</taxon>
        <taxon>Primates</taxon>
        <taxon>Haplorrhini</taxon>
        <taxon>Catarrhini</taxon>
        <taxon>Cercopithecidae</taxon>
        <taxon>Cercopithecinae</taxon>
        <taxon>Cercocebus</taxon>
    </lineage>
</organism>
<sequence length="93" mass="10691">MKYFITKYSFFLGVGVVLFLRQSLTLSPRLGVQWRDLGSLQPLSPRFERFSHLSLLSSSDYRGVPPHLANFGMFSRQEVSPCWPGWSPTPDLR</sequence>
<accession>A0A2K5L191</accession>
<dbReference type="OMA" id="RLGVQWR"/>
<protein>
    <submittedName>
        <fullName evidence="1">Uncharacterized protein</fullName>
    </submittedName>
</protein>
<dbReference type="Proteomes" id="UP000233060">
    <property type="component" value="Unassembled WGS sequence"/>
</dbReference>
<evidence type="ECO:0000313" key="1">
    <source>
        <dbReference type="Ensembl" id="ENSCATP00000006719.1"/>
    </source>
</evidence>
<dbReference type="Ensembl" id="ENSCATT00000023910.1">
    <property type="protein sequence ID" value="ENSCATP00000006719.1"/>
    <property type="gene ID" value="ENSCATG00000020736.1"/>
</dbReference>
<dbReference type="Bgee" id="ENSCATG00000020736">
    <property type="expression patterns" value="Expressed in skeletal muscle tissue and 7 other cell types or tissues"/>
</dbReference>
<proteinExistence type="predicted"/>
<evidence type="ECO:0000313" key="2">
    <source>
        <dbReference type="Proteomes" id="UP000233060"/>
    </source>
</evidence>
<dbReference type="PANTHER" id="PTHR46254:SF12">
    <property type="entry name" value="RNA BINDING MOTIF SINGLE STRANDED INTERACTING PROTEIN 2"/>
    <property type="match status" value="1"/>
</dbReference>
<keyword evidence="2" id="KW-1185">Reference proteome</keyword>
<dbReference type="GeneTree" id="ENSGT00940000161627"/>
<reference evidence="1" key="1">
    <citation type="submission" date="2025-08" db="UniProtKB">
        <authorList>
            <consortium name="Ensembl"/>
        </authorList>
    </citation>
    <scope>IDENTIFICATION</scope>
</reference>
<dbReference type="PANTHER" id="PTHR46254">
    <property type="entry name" value="PROTEIN GVQW1-RELATED"/>
    <property type="match status" value="1"/>
</dbReference>
<dbReference type="AlphaFoldDB" id="A0A2K5L191"/>
<name>A0A2K5L191_CERAT</name>
<reference evidence="1" key="2">
    <citation type="submission" date="2025-09" db="UniProtKB">
        <authorList>
            <consortium name="Ensembl"/>
        </authorList>
    </citation>
    <scope>IDENTIFICATION</scope>
</reference>